<comment type="caution">
    <text evidence="3">The sequence shown here is derived from an EMBL/GenBank/DDBJ whole genome shotgun (WGS) entry which is preliminary data.</text>
</comment>
<reference evidence="3 4" key="1">
    <citation type="submission" date="2020-04" db="EMBL/GenBank/DDBJ databases">
        <title>Novel species.</title>
        <authorList>
            <person name="Teo W.F.A."/>
            <person name="Lipun K."/>
            <person name="Srisuk N."/>
            <person name="Duangmal K."/>
        </authorList>
    </citation>
    <scope>NUCLEOTIDE SEQUENCE [LARGE SCALE GENOMIC DNA]</scope>
    <source>
        <strain evidence="3 4">K13G38</strain>
    </source>
</reference>
<protein>
    <submittedName>
        <fullName evidence="3">DUF2457 domain-containing protein</fullName>
    </submittedName>
</protein>
<evidence type="ECO:0000313" key="3">
    <source>
        <dbReference type="EMBL" id="NKQ56065.1"/>
    </source>
</evidence>
<dbReference type="EMBL" id="JAAXLS010000019">
    <property type="protein sequence ID" value="NKQ56065.1"/>
    <property type="molecule type" value="Genomic_DNA"/>
</dbReference>
<keyword evidence="2" id="KW-1133">Transmembrane helix</keyword>
<evidence type="ECO:0000256" key="1">
    <source>
        <dbReference type="SAM" id="MobiDB-lite"/>
    </source>
</evidence>
<feature type="compositionally biased region" description="Basic and acidic residues" evidence="1">
    <location>
        <begin position="1"/>
        <end position="11"/>
    </location>
</feature>
<feature type="compositionally biased region" description="Pro residues" evidence="1">
    <location>
        <begin position="22"/>
        <end position="58"/>
    </location>
</feature>
<feature type="region of interest" description="Disordered" evidence="1">
    <location>
        <begin position="123"/>
        <end position="146"/>
    </location>
</feature>
<gene>
    <name evidence="3" type="ORF">HFP15_24600</name>
</gene>
<keyword evidence="2" id="KW-0472">Membrane</keyword>
<accession>A0ABX1JCF7</accession>
<name>A0ABX1JCF7_9PSEU</name>
<feature type="transmembrane region" description="Helical" evidence="2">
    <location>
        <begin position="79"/>
        <end position="97"/>
    </location>
</feature>
<feature type="region of interest" description="Disordered" evidence="1">
    <location>
        <begin position="1"/>
        <end position="74"/>
    </location>
</feature>
<keyword evidence="2" id="KW-0812">Transmembrane</keyword>
<evidence type="ECO:0000313" key="4">
    <source>
        <dbReference type="Proteomes" id="UP000715441"/>
    </source>
</evidence>
<keyword evidence="4" id="KW-1185">Reference proteome</keyword>
<sequence>MTYDHNQRRPGDAGQGQRGRYQPPPPARAGMRPPPPARAGMRPPPPARAGMRPSPPARPAERAPQNRGTSRQLGRVDPFCWIAAGPLFIVGVGLAVIAGNVWIGVVGVAFSAALVLFDARVNRTPVPPAPRSTSQAPARRPPQRRQ</sequence>
<organism evidence="3 4">
    <name type="scientific">Amycolatopsis acididurans</name>
    <dbReference type="NCBI Taxonomy" id="2724524"/>
    <lineage>
        <taxon>Bacteria</taxon>
        <taxon>Bacillati</taxon>
        <taxon>Actinomycetota</taxon>
        <taxon>Actinomycetes</taxon>
        <taxon>Pseudonocardiales</taxon>
        <taxon>Pseudonocardiaceae</taxon>
        <taxon>Amycolatopsis</taxon>
    </lineage>
</organism>
<dbReference type="RefSeq" id="WP_168519092.1">
    <property type="nucleotide sequence ID" value="NZ_JAAXLS010000019.1"/>
</dbReference>
<proteinExistence type="predicted"/>
<evidence type="ECO:0000256" key="2">
    <source>
        <dbReference type="SAM" id="Phobius"/>
    </source>
</evidence>
<dbReference type="Proteomes" id="UP000715441">
    <property type="component" value="Unassembled WGS sequence"/>
</dbReference>